<dbReference type="Proteomes" id="UP000240382">
    <property type="component" value="Unassembled WGS sequence"/>
</dbReference>
<reference evidence="1 2" key="1">
    <citation type="submission" date="2018-03" db="EMBL/GenBank/DDBJ databases">
        <title>Whole Genome Sequencing of Escherichia coli isolates from wildlife.</title>
        <authorList>
            <person name="Whitehouse C.A."/>
            <person name="Lacher D.W."/>
            <person name="Mammel M.K."/>
            <person name="Barnaba T."/>
            <person name="Lorch J.M."/>
        </authorList>
    </citation>
    <scope>NUCLEOTIDE SEQUENCE [LARGE SCALE GENOMIC DNA]</scope>
    <source>
        <strain evidence="1 2">20507-2</strain>
    </source>
</reference>
<dbReference type="EMBL" id="PYQT01000001">
    <property type="protein sequence ID" value="PSY45548.1"/>
    <property type="molecule type" value="Genomic_DNA"/>
</dbReference>
<sequence length="98" mass="11056">MTHHATGALYGRGWCATSVWRREFAANAALKKWPISLLARQRGISYFYYYAVILSDGVSRLSLNLSILPILLDKMALFFGPQSGVCLLRFLFEAGKLR</sequence>
<organism evidence="1 2">
    <name type="scientific">Escherichia albertii</name>
    <dbReference type="NCBI Taxonomy" id="208962"/>
    <lineage>
        <taxon>Bacteria</taxon>
        <taxon>Pseudomonadati</taxon>
        <taxon>Pseudomonadota</taxon>
        <taxon>Gammaproteobacteria</taxon>
        <taxon>Enterobacterales</taxon>
        <taxon>Enterobacteriaceae</taxon>
        <taxon>Escherichia</taxon>
    </lineage>
</organism>
<proteinExistence type="predicted"/>
<name>A0ABX5HMV7_ESCAL</name>
<accession>A0ABX5HMV7</accession>
<keyword evidence="2" id="KW-1185">Reference proteome</keyword>
<evidence type="ECO:0000313" key="1">
    <source>
        <dbReference type="EMBL" id="PSY45548.1"/>
    </source>
</evidence>
<protein>
    <submittedName>
        <fullName evidence="1">Uncharacterized protein</fullName>
    </submittedName>
</protein>
<comment type="caution">
    <text evidence="1">The sequence shown here is derived from an EMBL/GenBank/DDBJ whole genome shotgun (WGS) entry which is preliminary data.</text>
</comment>
<gene>
    <name evidence="1" type="ORF">C7B09_01680</name>
</gene>
<evidence type="ECO:0000313" key="2">
    <source>
        <dbReference type="Proteomes" id="UP000240382"/>
    </source>
</evidence>